<dbReference type="InterPro" id="IPR043519">
    <property type="entry name" value="NT_sf"/>
</dbReference>
<dbReference type="EMBL" id="BJXB01000006">
    <property type="protein sequence ID" value="GEM46172.1"/>
    <property type="molecule type" value="Genomic_DNA"/>
</dbReference>
<comment type="caution">
    <text evidence="1">The sequence shown here is derived from an EMBL/GenBank/DDBJ whole genome shotgun (WGS) entry which is preliminary data.</text>
</comment>
<dbReference type="Gene3D" id="3.30.460.40">
    <property type="match status" value="1"/>
</dbReference>
<organism evidence="1 2">
    <name type="scientific">Deinococcus cellulosilyticus (strain DSM 18568 / NBRC 106333 / KACC 11606 / 5516J-15)</name>
    <dbReference type="NCBI Taxonomy" id="1223518"/>
    <lineage>
        <taxon>Bacteria</taxon>
        <taxon>Thermotogati</taxon>
        <taxon>Deinococcota</taxon>
        <taxon>Deinococci</taxon>
        <taxon>Deinococcales</taxon>
        <taxon>Deinococcaceae</taxon>
        <taxon>Deinococcus</taxon>
    </lineage>
</organism>
<accession>A0A511N012</accession>
<evidence type="ECO:0000313" key="1">
    <source>
        <dbReference type="EMBL" id="GEM46172.1"/>
    </source>
</evidence>
<gene>
    <name evidence="1" type="ORF">DC3_18070</name>
</gene>
<proteinExistence type="predicted"/>
<sequence length="174" mass="20104">MLAMFQPEEWTLLEQFQRQNLKHWLIGGHGIELVVGHSYRAHEDLDFMVDAHDGPRMLRVLEDLGFSHLQGSLEEGDVFYRREHLIVDVVPIDSRACPPRTFGELAPIQWPEVFLETHVVQVQGMALPTLTAEMHLAMKILIADFYQIPMREKDLVDCEQLRSCREAFQQAPAQ</sequence>
<dbReference type="InterPro" id="IPR019646">
    <property type="entry name" value="Aminoglyc_AdlTrfase"/>
</dbReference>
<keyword evidence="2" id="KW-1185">Reference proteome</keyword>
<reference evidence="1 2" key="1">
    <citation type="submission" date="2019-07" db="EMBL/GenBank/DDBJ databases">
        <title>Whole genome shotgun sequence of Deinococcus cellulosilyticus NBRC 106333.</title>
        <authorList>
            <person name="Hosoyama A."/>
            <person name="Uohara A."/>
            <person name="Ohji S."/>
            <person name="Ichikawa N."/>
        </authorList>
    </citation>
    <scope>NUCLEOTIDE SEQUENCE [LARGE SCALE GENOMIC DNA]</scope>
    <source>
        <strain evidence="1 2">NBRC 106333</strain>
    </source>
</reference>
<dbReference type="Proteomes" id="UP000321306">
    <property type="component" value="Unassembled WGS sequence"/>
</dbReference>
<protein>
    <submittedName>
        <fullName evidence="1">Uncharacterized protein</fullName>
    </submittedName>
</protein>
<name>A0A511N012_DEIC1</name>
<dbReference type="AlphaFoldDB" id="A0A511N012"/>
<evidence type="ECO:0000313" key="2">
    <source>
        <dbReference type="Proteomes" id="UP000321306"/>
    </source>
</evidence>
<dbReference type="SUPFAM" id="SSF81301">
    <property type="entry name" value="Nucleotidyltransferase"/>
    <property type="match status" value="1"/>
</dbReference>
<dbReference type="Pfam" id="PF10706">
    <property type="entry name" value="Aminoglyc_resit"/>
    <property type="match status" value="1"/>
</dbReference>